<dbReference type="Pfam" id="PF10213">
    <property type="entry name" value="MRP-S28"/>
    <property type="match status" value="1"/>
</dbReference>
<evidence type="ECO:0000256" key="1">
    <source>
        <dbReference type="SAM" id="MobiDB-lite"/>
    </source>
</evidence>
<organism evidence="3 4">
    <name type="scientific">Talaromyces marneffei (strain ATCC 18224 / CBS 334.59 / QM 7333)</name>
    <name type="common">Penicillium marneffei</name>
    <dbReference type="NCBI Taxonomy" id="441960"/>
    <lineage>
        <taxon>Eukaryota</taxon>
        <taxon>Fungi</taxon>
        <taxon>Dikarya</taxon>
        <taxon>Ascomycota</taxon>
        <taxon>Pezizomycotina</taxon>
        <taxon>Eurotiomycetes</taxon>
        <taxon>Eurotiomycetidae</taxon>
        <taxon>Eurotiales</taxon>
        <taxon>Trichocomaceae</taxon>
        <taxon>Talaromyces</taxon>
        <taxon>Talaromyces sect. Talaromyces</taxon>
    </lineage>
</organism>
<dbReference type="PANTHER" id="PTHR13490:SF0">
    <property type="entry name" value="SMALL RIBOSOMAL SUBUNIT PROTEIN MS35"/>
    <property type="match status" value="1"/>
</dbReference>
<gene>
    <name evidence="3" type="ORF">PMAA_080630</name>
</gene>
<sequence length="401" mass="46592">MAGTAKALSRAALMLSQRQHISVPSVFHARTTRTTPTRLQQTTRRFSSSPFTHLRKDADKPRDAESNDFEKLSEYSIENFTEAEKSMYELMSSEERAVFDAENKRLVAMWNDPNSRRETEDMIEYSAAEVDKQSRMRFEDVRERNRGFWAEEEEDEFSNAEDGDDTFNDDEITSMAHAELELHREVREYARIAAWDMPLLSNLTKPFELPKENQILRFRYTSYMGEQHPAEHKVVVELSSKDLVPKHLTEQQRLTFLKLVGTRYNPDTDVVRMSCEKFSARAQNKRYLGDTIKNLIKEAKEGDSFADVPLDLRHHKPKIHYKFPESWKMTENRKRQLLADRQLRLLGEQERNTVVDGKESILHAIRTLPTLSHNPQLHAAQEKGAVKEAAARGKTAARPRR</sequence>
<evidence type="ECO:0000259" key="2">
    <source>
        <dbReference type="Pfam" id="PF10213"/>
    </source>
</evidence>
<name>B6QF10_TALMQ</name>
<dbReference type="InterPro" id="IPR039848">
    <property type="entry name" value="Ribosomal_mS35_mt"/>
</dbReference>
<dbReference type="HOGENOM" id="CLU_051514_0_1_1"/>
<dbReference type="PANTHER" id="PTHR13490">
    <property type="entry name" value="MITOCHONDRIAL 28S RIBOSOMAL PROTEIN S28"/>
    <property type="match status" value="1"/>
</dbReference>
<evidence type="ECO:0000313" key="4">
    <source>
        <dbReference type="Proteomes" id="UP000001294"/>
    </source>
</evidence>
<reference evidence="4" key="1">
    <citation type="journal article" date="2015" name="Genome Announc.">
        <title>Genome sequence of the AIDS-associated pathogen Penicillium marneffei (ATCC18224) and its near taxonomic relative Talaromyces stipitatus (ATCC10500).</title>
        <authorList>
            <person name="Nierman W.C."/>
            <person name="Fedorova-Abrams N.D."/>
            <person name="Andrianopoulos A."/>
        </authorList>
    </citation>
    <scope>NUCLEOTIDE SEQUENCE [LARGE SCALE GENOMIC DNA]</scope>
    <source>
        <strain evidence="4">ATCC 18224 / CBS 334.59 / QM 7333</strain>
    </source>
</reference>
<dbReference type="STRING" id="441960.B6QF10"/>
<feature type="region of interest" description="Disordered" evidence="1">
    <location>
        <begin position="380"/>
        <end position="401"/>
    </location>
</feature>
<dbReference type="PhylomeDB" id="B6QF10"/>
<keyword evidence="3" id="KW-0689">Ribosomal protein</keyword>
<dbReference type="VEuPathDB" id="FungiDB:PMAA_080630"/>
<dbReference type="EMBL" id="DS995901">
    <property type="protein sequence ID" value="EEA24045.1"/>
    <property type="molecule type" value="Genomic_DNA"/>
</dbReference>
<feature type="compositionally biased region" description="Basic and acidic residues" evidence="1">
    <location>
        <begin position="380"/>
        <end position="391"/>
    </location>
</feature>
<dbReference type="GO" id="GO:0032543">
    <property type="term" value="P:mitochondrial translation"/>
    <property type="evidence" value="ECO:0007669"/>
    <property type="project" value="InterPro"/>
</dbReference>
<dbReference type="Proteomes" id="UP000001294">
    <property type="component" value="Unassembled WGS sequence"/>
</dbReference>
<dbReference type="GO" id="GO:0003735">
    <property type="term" value="F:structural constituent of ribosome"/>
    <property type="evidence" value="ECO:0007669"/>
    <property type="project" value="InterPro"/>
</dbReference>
<dbReference type="GO" id="GO:0005763">
    <property type="term" value="C:mitochondrial small ribosomal subunit"/>
    <property type="evidence" value="ECO:0007669"/>
    <property type="project" value="TreeGrafter"/>
</dbReference>
<feature type="region of interest" description="Disordered" evidence="1">
    <location>
        <begin position="30"/>
        <end position="70"/>
    </location>
</feature>
<feature type="compositionally biased region" description="Low complexity" evidence="1">
    <location>
        <begin position="32"/>
        <end position="45"/>
    </location>
</feature>
<keyword evidence="3" id="KW-0687">Ribonucleoprotein</keyword>
<proteinExistence type="predicted"/>
<evidence type="ECO:0000313" key="3">
    <source>
        <dbReference type="EMBL" id="EEA24045.1"/>
    </source>
</evidence>
<dbReference type="InterPro" id="IPR019349">
    <property type="entry name" value="Ribosomal_mS35_mit"/>
</dbReference>
<accession>B6QF10</accession>
<feature type="domain" description="Small ribosomal subunit protein mS35 mitochondrial conserved" evidence="2">
    <location>
        <begin position="206"/>
        <end position="328"/>
    </location>
</feature>
<dbReference type="AlphaFoldDB" id="B6QF10"/>
<feature type="compositionally biased region" description="Basic and acidic residues" evidence="1">
    <location>
        <begin position="54"/>
        <end position="70"/>
    </location>
</feature>
<protein>
    <submittedName>
        <fullName evidence="3">37S ribosomal protein Rsm24, putative</fullName>
    </submittedName>
</protein>
<keyword evidence="4" id="KW-1185">Reference proteome</keyword>
<dbReference type="OrthoDB" id="283424at2759"/>